<keyword evidence="2 3" id="KW-0732">Signal</keyword>
<organism evidence="4 5">
    <name type="scientific">Shewanella intestini</name>
    <dbReference type="NCBI Taxonomy" id="2017544"/>
    <lineage>
        <taxon>Bacteria</taxon>
        <taxon>Pseudomonadati</taxon>
        <taxon>Pseudomonadota</taxon>
        <taxon>Gammaproteobacteria</taxon>
        <taxon>Alteromonadales</taxon>
        <taxon>Shewanellaceae</taxon>
        <taxon>Shewanella</taxon>
    </lineage>
</organism>
<name>A0ABS5I561_9GAMM</name>
<dbReference type="InterPro" id="IPR018635">
    <property type="entry name" value="UPF0319"/>
</dbReference>
<evidence type="ECO:0000313" key="4">
    <source>
        <dbReference type="EMBL" id="MBR9729165.1"/>
    </source>
</evidence>
<comment type="similarity">
    <text evidence="1">Belongs to the UPF0319 family.</text>
</comment>
<feature type="chain" id="PRO_5047487605" evidence="3">
    <location>
        <begin position="28"/>
        <end position="146"/>
    </location>
</feature>
<evidence type="ECO:0000313" key="5">
    <source>
        <dbReference type="Proteomes" id="UP000811844"/>
    </source>
</evidence>
<evidence type="ECO:0000256" key="2">
    <source>
        <dbReference type="ARBA" id="ARBA00022729"/>
    </source>
</evidence>
<dbReference type="EMBL" id="JAAIKR010000016">
    <property type="protein sequence ID" value="MBR9729165.1"/>
    <property type="molecule type" value="Genomic_DNA"/>
</dbReference>
<evidence type="ECO:0000256" key="1">
    <source>
        <dbReference type="ARBA" id="ARBA00008490"/>
    </source>
</evidence>
<accession>A0ABS5I561</accession>
<dbReference type="PANTHER" id="PTHR38108">
    <property type="entry name" value="UPF0319 PROTEIN YCCT"/>
    <property type="match status" value="1"/>
</dbReference>
<proteinExistence type="inferred from homology"/>
<dbReference type="RefSeq" id="WP_194823916.1">
    <property type="nucleotide sequence ID" value="NZ_JAAIKR010000016.1"/>
</dbReference>
<evidence type="ECO:0000256" key="3">
    <source>
        <dbReference type="SAM" id="SignalP"/>
    </source>
</evidence>
<feature type="signal peptide" evidence="3">
    <location>
        <begin position="1"/>
        <end position="27"/>
    </location>
</feature>
<dbReference type="Pfam" id="PF09829">
    <property type="entry name" value="DUF2057"/>
    <property type="match status" value="1"/>
</dbReference>
<comment type="caution">
    <text evidence="4">The sequence shown here is derived from an EMBL/GenBank/DDBJ whole genome shotgun (WGS) entry which is preliminary data.</text>
</comment>
<dbReference type="Proteomes" id="UP000811844">
    <property type="component" value="Unassembled WGS sequence"/>
</dbReference>
<dbReference type="PANTHER" id="PTHR38108:SF1">
    <property type="entry name" value="UPF0319 PROTEIN YCCT"/>
    <property type="match status" value="1"/>
</dbReference>
<reference evidence="4 5" key="1">
    <citation type="submission" date="2020-02" db="EMBL/GenBank/DDBJ databases">
        <title>Shewanella WXL01 sp. nov., a marine bacterium isolated from green algae in Luhuitou Fringing Reef (Northern South China Sea).</title>
        <authorList>
            <person name="Wang X."/>
        </authorList>
    </citation>
    <scope>NUCLEOTIDE SEQUENCE [LARGE SCALE GENOMIC DNA]</scope>
    <source>
        <strain evidence="4 5">MCCC 1A01895</strain>
    </source>
</reference>
<sequence>MNMNMNTSILGTTISALALMTSISSHAASITTHDDLNVASINGKNVKFEKLVGLQEGATLIELTYHDLFQDHADDSGHWVRSDPLYLKLNLSANQQYHLTPPDIDNVDEARAFLAQPQVHIHVNGQSKQTVNLMTQSQLLTQLLID</sequence>
<protein>
    <submittedName>
        <fullName evidence="4">DUF2057 domain-containing protein</fullName>
    </submittedName>
</protein>
<gene>
    <name evidence="4" type="ORF">G3R48_14385</name>
</gene>
<keyword evidence="5" id="KW-1185">Reference proteome</keyword>